<feature type="non-terminal residue" evidence="1">
    <location>
        <position position="1"/>
    </location>
</feature>
<comment type="caution">
    <text evidence="1">The sequence shown here is derived from an EMBL/GenBank/DDBJ whole genome shotgun (WGS) entry which is preliminary data.</text>
</comment>
<accession>X1SN28</accession>
<name>X1SN28_9ZZZZ</name>
<organism evidence="1">
    <name type="scientific">marine sediment metagenome</name>
    <dbReference type="NCBI Taxonomy" id="412755"/>
    <lineage>
        <taxon>unclassified sequences</taxon>
        <taxon>metagenomes</taxon>
        <taxon>ecological metagenomes</taxon>
    </lineage>
</organism>
<sequence length="32" mass="3742">RPEFALVLNEFDFKFCCNVKVIIDINGIENIK</sequence>
<reference evidence="1" key="1">
    <citation type="journal article" date="2014" name="Front. Microbiol.">
        <title>High frequency of phylogenetically diverse reductive dehalogenase-homologous genes in deep subseafloor sedimentary metagenomes.</title>
        <authorList>
            <person name="Kawai M."/>
            <person name="Futagami T."/>
            <person name="Toyoda A."/>
            <person name="Takaki Y."/>
            <person name="Nishi S."/>
            <person name="Hori S."/>
            <person name="Arai W."/>
            <person name="Tsubouchi T."/>
            <person name="Morono Y."/>
            <person name="Uchiyama I."/>
            <person name="Ito T."/>
            <person name="Fujiyama A."/>
            <person name="Inagaki F."/>
            <person name="Takami H."/>
        </authorList>
    </citation>
    <scope>NUCLEOTIDE SEQUENCE</scope>
    <source>
        <strain evidence="1">Expedition CK06-06</strain>
    </source>
</reference>
<dbReference type="AlphaFoldDB" id="X1SN28"/>
<evidence type="ECO:0000313" key="1">
    <source>
        <dbReference type="EMBL" id="GAI80536.1"/>
    </source>
</evidence>
<dbReference type="EMBL" id="BARW01012115">
    <property type="protein sequence ID" value="GAI80536.1"/>
    <property type="molecule type" value="Genomic_DNA"/>
</dbReference>
<proteinExistence type="predicted"/>
<gene>
    <name evidence="1" type="ORF">S12H4_22995</name>
</gene>
<protein>
    <submittedName>
        <fullName evidence="1">Uncharacterized protein</fullName>
    </submittedName>
</protein>